<dbReference type="AlphaFoldDB" id="A0A9P6ZMC2"/>
<dbReference type="EMBL" id="JABBWD010000054">
    <property type="protein sequence ID" value="KAG1772253.1"/>
    <property type="molecule type" value="Genomic_DNA"/>
</dbReference>
<organism evidence="2 3">
    <name type="scientific">Suillus placidus</name>
    <dbReference type="NCBI Taxonomy" id="48579"/>
    <lineage>
        <taxon>Eukaryota</taxon>
        <taxon>Fungi</taxon>
        <taxon>Dikarya</taxon>
        <taxon>Basidiomycota</taxon>
        <taxon>Agaricomycotina</taxon>
        <taxon>Agaricomycetes</taxon>
        <taxon>Agaricomycetidae</taxon>
        <taxon>Boletales</taxon>
        <taxon>Suillineae</taxon>
        <taxon>Suillaceae</taxon>
        <taxon>Suillus</taxon>
    </lineage>
</organism>
<name>A0A9P6ZMC2_9AGAM</name>
<keyword evidence="3" id="KW-1185">Reference proteome</keyword>
<comment type="caution">
    <text evidence="2">The sequence shown here is derived from an EMBL/GenBank/DDBJ whole genome shotgun (WGS) entry which is preliminary data.</text>
</comment>
<feature type="compositionally biased region" description="Polar residues" evidence="1">
    <location>
        <begin position="104"/>
        <end position="125"/>
    </location>
</feature>
<dbReference type="Proteomes" id="UP000714275">
    <property type="component" value="Unassembled WGS sequence"/>
</dbReference>
<sequence>MSIGQKMRDLAGLCEVYADIPQTPYQKYGGCLLVSLLAVVWKMPGGLSIPPSSIPPSASPAIPYLAIPPSTSPAIPTVSLICPIISVVQGLLEIEASGRDPESSYANSSTYEINDHSTPTPGLQESSHDKYTPTRVSTQESASIIFTTPTHRSASAGLSSKTHKALHKLYDRKYGACHCLVTSSVAYLATVAHAVQCASKSDLVVSPHLHGIFDAGHWFLLPGTGTLRKVHGYVKDAVASRANSQSSKGTKHFWLEWNLNNKTPYTFIPLPGAGCPHISCEIGGGVWEDHSYPYQGLPLLECHIAPPFAIINAGPKCKRDHINQIVHKYCLQQMRCKERCKGLGGRKDGLCGAALTDDAVLHLEKQQKKIDLRTRVWHWVTESTRASSLDPEPYA</sequence>
<proteinExistence type="predicted"/>
<evidence type="ECO:0000313" key="3">
    <source>
        <dbReference type="Proteomes" id="UP000714275"/>
    </source>
</evidence>
<feature type="region of interest" description="Disordered" evidence="1">
    <location>
        <begin position="99"/>
        <end position="134"/>
    </location>
</feature>
<evidence type="ECO:0000256" key="1">
    <source>
        <dbReference type="SAM" id="MobiDB-lite"/>
    </source>
</evidence>
<evidence type="ECO:0000313" key="2">
    <source>
        <dbReference type="EMBL" id="KAG1772253.1"/>
    </source>
</evidence>
<protein>
    <submittedName>
        <fullName evidence="2">Uncharacterized protein</fullName>
    </submittedName>
</protein>
<reference evidence="2" key="1">
    <citation type="journal article" date="2020" name="New Phytol.">
        <title>Comparative genomics reveals dynamic genome evolution in host specialist ectomycorrhizal fungi.</title>
        <authorList>
            <person name="Lofgren L.A."/>
            <person name="Nguyen N.H."/>
            <person name="Vilgalys R."/>
            <person name="Ruytinx J."/>
            <person name="Liao H.L."/>
            <person name="Branco S."/>
            <person name="Kuo A."/>
            <person name="LaButti K."/>
            <person name="Lipzen A."/>
            <person name="Andreopoulos W."/>
            <person name="Pangilinan J."/>
            <person name="Riley R."/>
            <person name="Hundley H."/>
            <person name="Na H."/>
            <person name="Barry K."/>
            <person name="Grigoriev I.V."/>
            <person name="Stajich J.E."/>
            <person name="Kennedy P.G."/>
        </authorList>
    </citation>
    <scope>NUCLEOTIDE SEQUENCE</scope>
    <source>
        <strain evidence="2">DOB743</strain>
    </source>
</reference>
<gene>
    <name evidence="2" type="ORF">EV702DRAFT_1048709</name>
</gene>
<dbReference type="OrthoDB" id="2632038at2759"/>
<accession>A0A9P6ZMC2</accession>